<evidence type="ECO:0000313" key="4">
    <source>
        <dbReference type="EMBL" id="KAJ0195883.1"/>
    </source>
</evidence>
<keyword evidence="1" id="KW-0812">Transmembrane</keyword>
<evidence type="ECO:0000256" key="1">
    <source>
        <dbReference type="SAM" id="Phobius"/>
    </source>
</evidence>
<comment type="caution">
    <text evidence="4">The sequence shown here is derived from an EMBL/GenBank/DDBJ whole genome shotgun (WGS) entry which is preliminary data.</text>
</comment>
<name>A0A9R1UYG6_LACSA</name>
<organism evidence="4 5">
    <name type="scientific">Lactuca sativa</name>
    <name type="common">Garden lettuce</name>
    <dbReference type="NCBI Taxonomy" id="4236"/>
    <lineage>
        <taxon>Eukaryota</taxon>
        <taxon>Viridiplantae</taxon>
        <taxon>Streptophyta</taxon>
        <taxon>Embryophyta</taxon>
        <taxon>Tracheophyta</taxon>
        <taxon>Spermatophyta</taxon>
        <taxon>Magnoliopsida</taxon>
        <taxon>eudicotyledons</taxon>
        <taxon>Gunneridae</taxon>
        <taxon>Pentapetalae</taxon>
        <taxon>asterids</taxon>
        <taxon>campanulids</taxon>
        <taxon>Asterales</taxon>
        <taxon>Asteraceae</taxon>
        <taxon>Cichorioideae</taxon>
        <taxon>Cichorieae</taxon>
        <taxon>Lactucinae</taxon>
        <taxon>Lactuca</taxon>
    </lineage>
</organism>
<feature type="transmembrane region" description="Helical" evidence="1">
    <location>
        <begin position="359"/>
        <end position="381"/>
    </location>
</feature>
<dbReference type="EMBL" id="NBSK02000007">
    <property type="protein sequence ID" value="KAJ0195883.1"/>
    <property type="molecule type" value="Genomic_DNA"/>
</dbReference>
<evidence type="ECO:0000259" key="3">
    <source>
        <dbReference type="Pfam" id="PF10551"/>
    </source>
</evidence>
<dbReference type="PANTHER" id="PTHR31973">
    <property type="entry name" value="POLYPROTEIN, PUTATIVE-RELATED"/>
    <property type="match status" value="1"/>
</dbReference>
<accession>A0A9R1UYG6</accession>
<gene>
    <name evidence="4" type="ORF">LSAT_V11C700382650</name>
</gene>
<dbReference type="InterPro" id="IPR018289">
    <property type="entry name" value="MULE_transposase_dom"/>
</dbReference>
<dbReference type="Pfam" id="PF03108">
    <property type="entry name" value="DBD_Tnp_Mut"/>
    <property type="match status" value="1"/>
</dbReference>
<dbReference type="Proteomes" id="UP000235145">
    <property type="component" value="Unassembled WGS sequence"/>
</dbReference>
<keyword evidence="1" id="KW-0472">Membrane</keyword>
<evidence type="ECO:0000313" key="5">
    <source>
        <dbReference type="Proteomes" id="UP000235145"/>
    </source>
</evidence>
<proteinExistence type="predicted"/>
<sequence>MDANVILDIVRNEDFYSISHVAVANNAITNEDDEEPFDNNFQVPSTFTTMEETNMTTDSIWIVSQLVSKNDFTKELGKDSFKDKEELIRAIKIYSIKTHKQFVVIETRPTLWTIRCKLHSQSGCKWQVRAIKRNEYIGPHTCLNNNISQDHPNLDGNLIAQETKHLIKEQPSISIPTLKAEIVEKLGYIPSYKKVWTGKQKAIEQLFGNWEESYSVLPKFICVLQKFNPGTIVEWLVSRSTNVEPMEFRRVFWAFAPSIKGFVHCRTVISIDGIHLYGKYKGTMMIAMGVDGNNQNLPLAFAIVENESYDSWNWFLSFIKIHVVKEREGICLISDCHGGILKVVNQHGSPCLEPHAHIIVVYSIGIVYVILSTTFMINFVIHN</sequence>
<dbReference type="PANTHER" id="PTHR31973:SF195">
    <property type="entry name" value="MUDR FAMILY TRANSPOSASE"/>
    <property type="match status" value="1"/>
</dbReference>
<feature type="domain" description="Transposase MuDR plant" evidence="2">
    <location>
        <begin position="80"/>
        <end position="135"/>
    </location>
</feature>
<feature type="domain" description="MULE transposase" evidence="3">
    <location>
        <begin position="268"/>
        <end position="347"/>
    </location>
</feature>
<reference evidence="4 5" key="1">
    <citation type="journal article" date="2017" name="Nat. Commun.">
        <title>Genome assembly with in vitro proximity ligation data and whole-genome triplication in lettuce.</title>
        <authorList>
            <person name="Reyes-Chin-Wo S."/>
            <person name="Wang Z."/>
            <person name="Yang X."/>
            <person name="Kozik A."/>
            <person name="Arikit S."/>
            <person name="Song C."/>
            <person name="Xia L."/>
            <person name="Froenicke L."/>
            <person name="Lavelle D.O."/>
            <person name="Truco M.J."/>
            <person name="Xia R."/>
            <person name="Zhu S."/>
            <person name="Xu C."/>
            <person name="Xu H."/>
            <person name="Xu X."/>
            <person name="Cox K."/>
            <person name="Korf I."/>
            <person name="Meyers B.C."/>
            <person name="Michelmore R.W."/>
        </authorList>
    </citation>
    <scope>NUCLEOTIDE SEQUENCE [LARGE SCALE GENOMIC DNA]</scope>
    <source>
        <strain evidence="5">cv. Salinas</strain>
        <tissue evidence="4">Seedlings</tissue>
    </source>
</reference>
<evidence type="ECO:0000259" key="2">
    <source>
        <dbReference type="Pfam" id="PF03108"/>
    </source>
</evidence>
<protein>
    <recommendedName>
        <fullName evidence="6">Transposase MuDR plant domain-containing protein</fullName>
    </recommendedName>
</protein>
<evidence type="ECO:0008006" key="6">
    <source>
        <dbReference type="Google" id="ProtNLM"/>
    </source>
</evidence>
<keyword evidence="5" id="KW-1185">Reference proteome</keyword>
<dbReference type="Pfam" id="PF10551">
    <property type="entry name" value="MULE"/>
    <property type="match status" value="1"/>
</dbReference>
<dbReference type="InterPro" id="IPR004332">
    <property type="entry name" value="Transposase_MuDR"/>
</dbReference>
<dbReference type="AlphaFoldDB" id="A0A9R1UYG6"/>
<keyword evidence="1" id="KW-1133">Transmembrane helix</keyword>